<dbReference type="GO" id="GO:0003700">
    <property type="term" value="F:DNA-binding transcription factor activity"/>
    <property type="evidence" value="ECO:0007669"/>
    <property type="project" value="InterPro"/>
</dbReference>
<sequence length="481" mass="55579">MEQYETLFSRVYQDLKGRIVTGQLPAGSDFPSIQRLRQEYQIGFRTAKEVTVRLREDGYIASRDRKPPQVCWEGGMPAALAVLSHRGHLSELYDALAVVMPLLSSFASQTCDMRLLPCYEQTKRAMHRGIKPHEWGLMPRLCRELFQACGNPLFSEVYARFNRYSHLPFFFACDDSPLLAQMDRYGDFFAALENRNIQEKYNWLTASYLRTADAVRMSLRRLEAEYRDVALPPAEPFQWKSLYGCDPIYIQITQDLITKINTGVYPLEQYLPHEAELAKAYGVSLTTVRKALAELRWLGYCRTLNVKGSIAQRRSIETARRTVRNPTRKRDAMRYLYGLQFMALLAGPAARLAAPRFTAEEKAALAAQFKRPDAIPLILLVECIGRHLDPEPLRAIFLETEHLVRWDYCTLLHEPRSERVRRVNHKSRAAFDALLAEDMETFSLEMADYYRRSFQMVRTQYIQYYRLGEAEAVMAPPLGLL</sequence>
<feature type="domain" description="HTH gntR-type" evidence="4">
    <location>
        <begin position="246"/>
        <end position="314"/>
    </location>
</feature>
<dbReference type="Pfam" id="PF00392">
    <property type="entry name" value="GntR"/>
    <property type="match status" value="2"/>
</dbReference>
<dbReference type="GO" id="GO:0003677">
    <property type="term" value="F:DNA binding"/>
    <property type="evidence" value="ECO:0007669"/>
    <property type="project" value="UniProtKB-KW"/>
</dbReference>
<evidence type="ECO:0000256" key="1">
    <source>
        <dbReference type="ARBA" id="ARBA00023015"/>
    </source>
</evidence>
<dbReference type="InterPro" id="IPR000524">
    <property type="entry name" value="Tscrpt_reg_HTH_GntR"/>
</dbReference>
<dbReference type="InterPro" id="IPR036390">
    <property type="entry name" value="WH_DNA-bd_sf"/>
</dbReference>
<evidence type="ECO:0000313" key="5">
    <source>
        <dbReference type="EMBL" id="PVY54625.1"/>
    </source>
</evidence>
<proteinExistence type="predicted"/>
<feature type="domain" description="HTH gntR-type" evidence="4">
    <location>
        <begin position="5"/>
        <end position="73"/>
    </location>
</feature>
<dbReference type="RefSeq" id="WP_116722112.1">
    <property type="nucleotide sequence ID" value="NZ_CAUFHD010000009.1"/>
</dbReference>
<dbReference type="Proteomes" id="UP000245778">
    <property type="component" value="Unassembled WGS sequence"/>
</dbReference>
<dbReference type="CDD" id="cd07377">
    <property type="entry name" value="WHTH_GntR"/>
    <property type="match status" value="1"/>
</dbReference>
<keyword evidence="3" id="KW-0804">Transcription</keyword>
<evidence type="ECO:0000313" key="6">
    <source>
        <dbReference type="Proteomes" id="UP000245778"/>
    </source>
</evidence>
<dbReference type="PANTHER" id="PTHR43537:SF24">
    <property type="entry name" value="GLUCONATE OPERON TRANSCRIPTIONAL REPRESSOR"/>
    <property type="match status" value="1"/>
</dbReference>
<organism evidence="5 6">
    <name type="scientific">Intestinimonas butyriciproducens</name>
    <dbReference type="NCBI Taxonomy" id="1297617"/>
    <lineage>
        <taxon>Bacteria</taxon>
        <taxon>Bacillati</taxon>
        <taxon>Bacillota</taxon>
        <taxon>Clostridia</taxon>
        <taxon>Eubacteriales</taxon>
        <taxon>Intestinimonas</taxon>
    </lineage>
</organism>
<accession>A0A2U1C148</accession>
<keyword evidence="2" id="KW-0238">DNA-binding</keyword>
<dbReference type="EMBL" id="QEKK01000005">
    <property type="protein sequence ID" value="PVY54625.1"/>
    <property type="molecule type" value="Genomic_DNA"/>
</dbReference>
<protein>
    <submittedName>
        <fullName evidence="5">Regulatory GntR family protein</fullName>
    </submittedName>
</protein>
<dbReference type="SMART" id="SM00345">
    <property type="entry name" value="HTH_GNTR"/>
    <property type="match status" value="2"/>
</dbReference>
<dbReference type="AlphaFoldDB" id="A0A2U1C148"/>
<name>A0A2U1C148_9FIRM</name>
<comment type="caution">
    <text evidence="5">The sequence shown here is derived from an EMBL/GenBank/DDBJ whole genome shotgun (WGS) entry which is preliminary data.</text>
</comment>
<evidence type="ECO:0000256" key="2">
    <source>
        <dbReference type="ARBA" id="ARBA00023125"/>
    </source>
</evidence>
<dbReference type="SUPFAM" id="SSF46785">
    <property type="entry name" value="Winged helix' DNA-binding domain"/>
    <property type="match status" value="2"/>
</dbReference>
<keyword evidence="1" id="KW-0805">Transcription regulation</keyword>
<evidence type="ECO:0000259" key="4">
    <source>
        <dbReference type="PROSITE" id="PS50949"/>
    </source>
</evidence>
<dbReference type="OrthoDB" id="1972820at2"/>
<dbReference type="Gene3D" id="1.10.10.10">
    <property type="entry name" value="Winged helix-like DNA-binding domain superfamily/Winged helix DNA-binding domain"/>
    <property type="match status" value="2"/>
</dbReference>
<dbReference type="InterPro" id="IPR036388">
    <property type="entry name" value="WH-like_DNA-bd_sf"/>
</dbReference>
<dbReference type="PROSITE" id="PS50949">
    <property type="entry name" value="HTH_GNTR"/>
    <property type="match status" value="2"/>
</dbReference>
<gene>
    <name evidence="5" type="ORF">C7373_10539</name>
</gene>
<reference evidence="5 6" key="1">
    <citation type="submission" date="2018-04" db="EMBL/GenBank/DDBJ databases">
        <title>Genomic Encyclopedia of Type Strains, Phase IV (KMG-IV): sequencing the most valuable type-strain genomes for metagenomic binning, comparative biology and taxonomic classification.</title>
        <authorList>
            <person name="Goeker M."/>
        </authorList>
    </citation>
    <scope>NUCLEOTIDE SEQUENCE [LARGE SCALE GENOMIC DNA]</scope>
    <source>
        <strain evidence="5 6">DSM 26588</strain>
    </source>
</reference>
<evidence type="ECO:0000256" key="3">
    <source>
        <dbReference type="ARBA" id="ARBA00023163"/>
    </source>
</evidence>
<dbReference type="GeneID" id="93230037"/>
<dbReference type="PANTHER" id="PTHR43537">
    <property type="entry name" value="TRANSCRIPTIONAL REGULATOR, GNTR FAMILY"/>
    <property type="match status" value="1"/>
</dbReference>